<accession>A0A6A6VTT2</accession>
<dbReference type="PROSITE" id="PS00463">
    <property type="entry name" value="ZN2_CY6_FUNGAL_1"/>
    <property type="match status" value="1"/>
</dbReference>
<dbReference type="InterPro" id="IPR001138">
    <property type="entry name" value="Zn2Cys6_DnaBD"/>
</dbReference>
<evidence type="ECO:0000313" key="4">
    <source>
        <dbReference type="Proteomes" id="UP000799437"/>
    </source>
</evidence>
<gene>
    <name evidence="3" type="ORF">EJ05DRAFT_505186</name>
</gene>
<evidence type="ECO:0000313" key="3">
    <source>
        <dbReference type="EMBL" id="KAF2753555.1"/>
    </source>
</evidence>
<reference evidence="3" key="1">
    <citation type="journal article" date="2020" name="Stud. Mycol.">
        <title>101 Dothideomycetes genomes: a test case for predicting lifestyles and emergence of pathogens.</title>
        <authorList>
            <person name="Haridas S."/>
            <person name="Albert R."/>
            <person name="Binder M."/>
            <person name="Bloem J."/>
            <person name="Labutti K."/>
            <person name="Salamov A."/>
            <person name="Andreopoulos B."/>
            <person name="Baker S."/>
            <person name="Barry K."/>
            <person name="Bills G."/>
            <person name="Bluhm B."/>
            <person name="Cannon C."/>
            <person name="Castanera R."/>
            <person name="Culley D."/>
            <person name="Daum C."/>
            <person name="Ezra D."/>
            <person name="Gonzalez J."/>
            <person name="Henrissat B."/>
            <person name="Kuo A."/>
            <person name="Liang C."/>
            <person name="Lipzen A."/>
            <person name="Lutzoni F."/>
            <person name="Magnuson J."/>
            <person name="Mondo S."/>
            <person name="Nolan M."/>
            <person name="Ohm R."/>
            <person name="Pangilinan J."/>
            <person name="Park H.-J."/>
            <person name="Ramirez L."/>
            <person name="Alfaro M."/>
            <person name="Sun H."/>
            <person name="Tritt A."/>
            <person name="Yoshinaga Y."/>
            <person name="Zwiers L.-H."/>
            <person name="Turgeon B."/>
            <person name="Goodwin S."/>
            <person name="Spatafora J."/>
            <person name="Crous P."/>
            <person name="Grigoriev I."/>
        </authorList>
    </citation>
    <scope>NUCLEOTIDE SEQUENCE</scope>
    <source>
        <strain evidence="3">CBS 121739</strain>
    </source>
</reference>
<dbReference type="GeneID" id="54488731"/>
<protein>
    <recommendedName>
        <fullName evidence="2">Zn(2)-C6 fungal-type domain-containing protein</fullName>
    </recommendedName>
</protein>
<dbReference type="SMART" id="SM00066">
    <property type="entry name" value="GAL4"/>
    <property type="match status" value="1"/>
</dbReference>
<dbReference type="Gene3D" id="4.10.240.10">
    <property type="entry name" value="Zn(2)-C6 fungal-type DNA-binding domain"/>
    <property type="match status" value="1"/>
</dbReference>
<dbReference type="InterPro" id="IPR053157">
    <property type="entry name" value="Sterol_Uptake_Regulator"/>
</dbReference>
<dbReference type="InterPro" id="IPR036864">
    <property type="entry name" value="Zn2-C6_fun-type_DNA-bd_sf"/>
</dbReference>
<sequence>MGAERKRHNKTRTGCTTCKRRRVKCDEQKPMCGSCRKLSLDCHFRDGTIGHGGPFSYPTPGSDESSLSTGHSFHFTTQDMELLHHWTLKTSLSISIESVWQEFVPECAFRNTFLLRAILALAASHKAYLLRKETGTSRLDGYYLALGAHHINLATGPMKDALENVTQDNAPAILNFGSCNFLYTLAASHYYDTFSNYFCGNQPEDSVHWLKIWHGIRVLRPHWKWIESSPIARLLPKRDLQRDYIPETPEEHDIDGRLHDLKKLWSREEGCPRDCSPKTPYDEGQVESFTVALRMLRMAFIFSSQLLRRLEAPLQDHKDEDVERTFLAAIMTWLHQLRPAFVALLDRQDIVALVVFAHYTVLLDRMSFKWYIEGVPQQMIQAISEQLGRCGARHLIAWPIERLL</sequence>
<dbReference type="SUPFAM" id="SSF57701">
    <property type="entry name" value="Zn2/Cys6 DNA-binding domain"/>
    <property type="match status" value="1"/>
</dbReference>
<dbReference type="Proteomes" id="UP000799437">
    <property type="component" value="Unassembled WGS sequence"/>
</dbReference>
<evidence type="ECO:0000256" key="1">
    <source>
        <dbReference type="ARBA" id="ARBA00023242"/>
    </source>
</evidence>
<dbReference type="OrthoDB" id="3546279at2759"/>
<dbReference type="Pfam" id="PF00172">
    <property type="entry name" value="Zn_clus"/>
    <property type="match status" value="1"/>
</dbReference>
<keyword evidence="4" id="KW-1185">Reference proteome</keyword>
<dbReference type="PANTHER" id="PTHR47784:SF5">
    <property type="entry name" value="STEROL UPTAKE CONTROL PROTEIN 2"/>
    <property type="match status" value="1"/>
</dbReference>
<name>A0A6A6VTT2_9PEZI</name>
<dbReference type="GO" id="GO:0008270">
    <property type="term" value="F:zinc ion binding"/>
    <property type="evidence" value="ECO:0007669"/>
    <property type="project" value="InterPro"/>
</dbReference>
<dbReference type="PANTHER" id="PTHR47784">
    <property type="entry name" value="STEROL UPTAKE CONTROL PROTEIN 2"/>
    <property type="match status" value="1"/>
</dbReference>
<evidence type="ECO:0000259" key="2">
    <source>
        <dbReference type="PROSITE" id="PS50048"/>
    </source>
</evidence>
<dbReference type="GO" id="GO:0001228">
    <property type="term" value="F:DNA-binding transcription activator activity, RNA polymerase II-specific"/>
    <property type="evidence" value="ECO:0007669"/>
    <property type="project" value="TreeGrafter"/>
</dbReference>
<feature type="domain" description="Zn(2)-C6 fungal-type" evidence="2">
    <location>
        <begin position="14"/>
        <end position="44"/>
    </location>
</feature>
<dbReference type="RefSeq" id="XP_033596006.1">
    <property type="nucleotide sequence ID" value="XM_033747677.1"/>
</dbReference>
<dbReference type="EMBL" id="ML996584">
    <property type="protein sequence ID" value="KAF2753555.1"/>
    <property type="molecule type" value="Genomic_DNA"/>
</dbReference>
<dbReference type="PROSITE" id="PS50048">
    <property type="entry name" value="ZN2_CY6_FUNGAL_2"/>
    <property type="match status" value="1"/>
</dbReference>
<proteinExistence type="predicted"/>
<organism evidence="3 4">
    <name type="scientific">Pseudovirgaria hyperparasitica</name>
    <dbReference type="NCBI Taxonomy" id="470096"/>
    <lineage>
        <taxon>Eukaryota</taxon>
        <taxon>Fungi</taxon>
        <taxon>Dikarya</taxon>
        <taxon>Ascomycota</taxon>
        <taxon>Pezizomycotina</taxon>
        <taxon>Dothideomycetes</taxon>
        <taxon>Dothideomycetes incertae sedis</taxon>
        <taxon>Acrospermales</taxon>
        <taxon>Acrospermaceae</taxon>
        <taxon>Pseudovirgaria</taxon>
    </lineage>
</organism>
<dbReference type="AlphaFoldDB" id="A0A6A6VTT2"/>
<keyword evidence="1" id="KW-0539">Nucleus</keyword>
<dbReference type="CDD" id="cd00067">
    <property type="entry name" value="GAL4"/>
    <property type="match status" value="1"/>
</dbReference>